<evidence type="ECO:0000313" key="2">
    <source>
        <dbReference type="Proteomes" id="UP001165289"/>
    </source>
</evidence>
<accession>A0AAV7KBQ4</accession>
<keyword evidence="2" id="KW-1185">Reference proteome</keyword>
<organism evidence="1 2">
    <name type="scientific">Oopsacas minuta</name>
    <dbReference type="NCBI Taxonomy" id="111878"/>
    <lineage>
        <taxon>Eukaryota</taxon>
        <taxon>Metazoa</taxon>
        <taxon>Porifera</taxon>
        <taxon>Hexactinellida</taxon>
        <taxon>Hexasterophora</taxon>
        <taxon>Lyssacinosida</taxon>
        <taxon>Leucopsacidae</taxon>
        <taxon>Oopsacas</taxon>
    </lineage>
</organism>
<evidence type="ECO:0000313" key="1">
    <source>
        <dbReference type="EMBL" id="KAI6658682.1"/>
    </source>
</evidence>
<dbReference type="Gene3D" id="3.30.40.10">
    <property type="entry name" value="Zinc/RING finger domain, C3HC4 (zinc finger)"/>
    <property type="match status" value="1"/>
</dbReference>
<dbReference type="Proteomes" id="UP001165289">
    <property type="component" value="Unassembled WGS sequence"/>
</dbReference>
<evidence type="ECO:0008006" key="3">
    <source>
        <dbReference type="Google" id="ProtNLM"/>
    </source>
</evidence>
<protein>
    <recommendedName>
        <fullName evidence="3">TAZ-type domain-containing protein</fullName>
    </recommendedName>
</protein>
<comment type="caution">
    <text evidence="1">The sequence shown here is derived from an EMBL/GenBank/DDBJ whole genome shotgun (WGS) entry which is preliminary data.</text>
</comment>
<name>A0AAV7KBQ4_9METZ</name>
<sequence>MDATEYEAIRGYLQTNIIPPEIKSDRYRKKNYVRKCKEIYFLENKLMKFFPVLCPLGCVCLEGERNEKVMKLEKRRIPEHQRDSCPLRELVCEFCVNKVKACEMNLHSEDCEHFPFLIRMDEYQKEKMGPDK</sequence>
<dbReference type="EMBL" id="JAKMXF010000084">
    <property type="protein sequence ID" value="KAI6658682.1"/>
    <property type="molecule type" value="Genomic_DNA"/>
</dbReference>
<reference evidence="1 2" key="1">
    <citation type="journal article" date="2023" name="BMC Biol.">
        <title>The compact genome of the sponge Oopsacas minuta (Hexactinellida) is lacking key metazoan core genes.</title>
        <authorList>
            <person name="Santini S."/>
            <person name="Schenkelaars Q."/>
            <person name="Jourda C."/>
            <person name="Duchesne M."/>
            <person name="Belahbib H."/>
            <person name="Rocher C."/>
            <person name="Selva M."/>
            <person name="Riesgo A."/>
            <person name="Vervoort M."/>
            <person name="Leys S.P."/>
            <person name="Kodjabachian L."/>
            <person name="Le Bivic A."/>
            <person name="Borchiellini C."/>
            <person name="Claverie J.M."/>
            <person name="Renard E."/>
        </authorList>
    </citation>
    <scope>NUCLEOTIDE SEQUENCE [LARGE SCALE GENOMIC DNA]</scope>
    <source>
        <strain evidence="1">SPO-2</strain>
    </source>
</reference>
<gene>
    <name evidence="1" type="ORF">LOD99_10999</name>
</gene>
<dbReference type="InterPro" id="IPR013083">
    <property type="entry name" value="Znf_RING/FYVE/PHD"/>
</dbReference>
<dbReference type="AlphaFoldDB" id="A0AAV7KBQ4"/>
<proteinExistence type="predicted"/>